<comment type="caution">
    <text evidence="2">The sequence shown here is derived from an EMBL/GenBank/DDBJ whole genome shotgun (WGS) entry which is preliminary data.</text>
</comment>
<protein>
    <recommendedName>
        <fullName evidence="4">Dipeptidylpeptidase IV N-terminal domain-containing protein</fullName>
    </recommendedName>
</protein>
<dbReference type="Proteomes" id="UP000231567">
    <property type="component" value="Unassembled WGS sequence"/>
</dbReference>
<dbReference type="InterPro" id="IPR011042">
    <property type="entry name" value="6-blade_b-propeller_TolB-like"/>
</dbReference>
<dbReference type="PANTHER" id="PTHR36842">
    <property type="entry name" value="PROTEIN TOLB HOMOLOG"/>
    <property type="match status" value="1"/>
</dbReference>
<organism evidence="2 3">
    <name type="scientific">Candidatus Nealsonbacteria bacterium CG23_combo_of_CG06-09_8_20_14_all_40_13</name>
    <dbReference type="NCBI Taxonomy" id="1974724"/>
    <lineage>
        <taxon>Bacteria</taxon>
        <taxon>Candidatus Nealsoniibacteriota</taxon>
    </lineage>
</organism>
<sequence>MKNTKGQNKVIIFIIAIIIITAGAYWLAKGNFLSNKNQPSLSDSQISINEQSAQPNDAHQVFKTLFYAVNQGENINISTINLESLQKKLIFTDADETLKIKRLSNIGGNSVLALMGPKGDVPTAALYSISLDGKGNKTKLQNEVTTLTSPSLSPDGKNISLIEFSNAEKDFGYSVISENLDGTDKKIVYKNPSPLSFLTFKQDGAKLAVVKTTQSGSEIIIVNLADLKPQTIYKTQDEQISYLNWTSSGLTFSKSPTKNAKNTTDIYSCDEQGNNLKKISALSTVKTFPLISPDGLNLTYISKNNLILYNINEAKEQNLTVASQILGWLP</sequence>
<evidence type="ECO:0008006" key="4">
    <source>
        <dbReference type="Google" id="ProtNLM"/>
    </source>
</evidence>
<dbReference type="PANTHER" id="PTHR36842:SF1">
    <property type="entry name" value="PROTEIN TOLB"/>
    <property type="match status" value="1"/>
</dbReference>
<proteinExistence type="predicted"/>
<evidence type="ECO:0000313" key="2">
    <source>
        <dbReference type="EMBL" id="PIP21573.1"/>
    </source>
</evidence>
<dbReference type="Gene3D" id="2.120.10.30">
    <property type="entry name" value="TolB, C-terminal domain"/>
    <property type="match status" value="1"/>
</dbReference>
<dbReference type="AlphaFoldDB" id="A0A2G9YS89"/>
<keyword evidence="1" id="KW-1133">Transmembrane helix</keyword>
<reference evidence="2 3" key="1">
    <citation type="submission" date="2017-09" db="EMBL/GenBank/DDBJ databases">
        <title>Depth-based differentiation of microbial function through sediment-hosted aquifers and enrichment of novel symbionts in the deep terrestrial subsurface.</title>
        <authorList>
            <person name="Probst A.J."/>
            <person name="Ladd B."/>
            <person name="Jarett J.K."/>
            <person name="Geller-Mcgrath D.E."/>
            <person name="Sieber C.M."/>
            <person name="Emerson J.B."/>
            <person name="Anantharaman K."/>
            <person name="Thomas B.C."/>
            <person name="Malmstrom R."/>
            <person name="Stieglmeier M."/>
            <person name="Klingl A."/>
            <person name="Woyke T."/>
            <person name="Ryan C.M."/>
            <person name="Banfield J.F."/>
        </authorList>
    </citation>
    <scope>NUCLEOTIDE SEQUENCE [LARGE SCALE GENOMIC DNA]</scope>
    <source>
        <strain evidence="2">CG23_combo_of_CG06-09_8_20_14_all_40_13</strain>
    </source>
</reference>
<dbReference type="EMBL" id="PCRM01000033">
    <property type="protein sequence ID" value="PIP21573.1"/>
    <property type="molecule type" value="Genomic_DNA"/>
</dbReference>
<evidence type="ECO:0000256" key="1">
    <source>
        <dbReference type="SAM" id="Phobius"/>
    </source>
</evidence>
<feature type="transmembrane region" description="Helical" evidence="1">
    <location>
        <begin position="10"/>
        <end position="28"/>
    </location>
</feature>
<keyword evidence="1" id="KW-0472">Membrane</keyword>
<accession>A0A2G9YS89</accession>
<keyword evidence="1" id="KW-0812">Transmembrane</keyword>
<evidence type="ECO:0000313" key="3">
    <source>
        <dbReference type="Proteomes" id="UP000231567"/>
    </source>
</evidence>
<dbReference type="SUPFAM" id="SSF69304">
    <property type="entry name" value="Tricorn protease N-terminal domain"/>
    <property type="match status" value="1"/>
</dbReference>
<name>A0A2G9YS89_9BACT</name>
<gene>
    <name evidence="2" type="ORF">COX39_02205</name>
</gene>